<dbReference type="HOGENOM" id="CLU_1381984_0_0_6"/>
<accession>A8AE21</accession>
<dbReference type="KEGG" id="cko:CKO_00580"/>
<protein>
    <submittedName>
        <fullName evidence="1">Uncharacterized protein</fullName>
    </submittedName>
</protein>
<evidence type="ECO:0000313" key="1">
    <source>
        <dbReference type="EMBL" id="ABV11735.1"/>
    </source>
</evidence>
<gene>
    <name evidence="1" type="ordered locus">CKO_00580</name>
</gene>
<name>A8AE21_CITK8</name>
<dbReference type="Proteomes" id="UP000008148">
    <property type="component" value="Chromosome"/>
</dbReference>
<dbReference type="AlphaFoldDB" id="A8AE21"/>
<keyword evidence="2" id="KW-1185">Reference proteome</keyword>
<organism evidence="1 2">
    <name type="scientific">Citrobacter koseri (strain ATCC BAA-895 / CDC 4225-83 / SGSC4696)</name>
    <dbReference type="NCBI Taxonomy" id="290338"/>
    <lineage>
        <taxon>Bacteria</taxon>
        <taxon>Pseudomonadati</taxon>
        <taxon>Pseudomonadota</taxon>
        <taxon>Gammaproteobacteria</taxon>
        <taxon>Enterobacterales</taxon>
        <taxon>Enterobacteriaceae</taxon>
        <taxon>Citrobacter</taxon>
    </lineage>
</organism>
<reference evidence="1 2" key="1">
    <citation type="submission" date="2007-08" db="EMBL/GenBank/DDBJ databases">
        <authorList>
            <consortium name="The Citrobacter koseri Genome Sequencing Project"/>
            <person name="McClelland M."/>
            <person name="Sanderson E.K."/>
            <person name="Porwollik S."/>
            <person name="Spieth J."/>
            <person name="Clifton W.S."/>
            <person name="Latreille P."/>
            <person name="Courtney L."/>
            <person name="Wang C."/>
            <person name="Pepin K."/>
            <person name="Bhonagiri V."/>
            <person name="Nash W."/>
            <person name="Johnson M."/>
            <person name="Thiruvilangam P."/>
            <person name="Wilson R."/>
        </authorList>
    </citation>
    <scope>NUCLEOTIDE SEQUENCE [LARGE SCALE GENOMIC DNA]</scope>
    <source>
        <strain evidence="2">ATCC BAA-895 / CDC 4225-83 / SGSC4696</strain>
    </source>
</reference>
<dbReference type="EMBL" id="CP000822">
    <property type="protein sequence ID" value="ABV11735.1"/>
    <property type="molecule type" value="Genomic_DNA"/>
</dbReference>
<proteinExistence type="predicted"/>
<sequence>MVFLHRFFNFRRGIVFIMFGEHLFRLHMVFLAQLPLHHHALPFAEQIRQNAFVRHIHHAFGVVDAEIHFQRIRVALHASGHDHAADAQALPHFRQLVRFAFTVENFAWRIEQVDIGTQRIKYQRDSQSQTGQHRAGYPQTIFTTDIHAASRCACAARIRASRARCCATPRKITRCCMAVCTTSAASGITVITTASQT</sequence>
<evidence type="ECO:0000313" key="2">
    <source>
        <dbReference type="Proteomes" id="UP000008148"/>
    </source>
</evidence>